<dbReference type="EMBL" id="ASPP01042426">
    <property type="protein sequence ID" value="ETN99945.1"/>
    <property type="molecule type" value="Genomic_DNA"/>
</dbReference>
<dbReference type="InterPro" id="IPR001948">
    <property type="entry name" value="Peptidase_M18"/>
</dbReference>
<evidence type="ECO:0000313" key="4">
    <source>
        <dbReference type="Proteomes" id="UP000023152"/>
    </source>
</evidence>
<dbReference type="OrthoDB" id="9880441at2759"/>
<keyword evidence="1" id="KW-0472">Membrane</keyword>
<dbReference type="Pfam" id="PF02127">
    <property type="entry name" value="Peptidase_M18"/>
    <property type="match status" value="1"/>
</dbReference>
<keyword evidence="4" id="KW-1185">Reference proteome</keyword>
<feature type="chain" id="PRO_5004974659" evidence="2">
    <location>
        <begin position="20"/>
        <end position="273"/>
    </location>
</feature>
<dbReference type="Proteomes" id="UP000023152">
    <property type="component" value="Unassembled WGS sequence"/>
</dbReference>
<evidence type="ECO:0000256" key="2">
    <source>
        <dbReference type="SAM" id="SignalP"/>
    </source>
</evidence>
<feature type="signal peptide" evidence="2">
    <location>
        <begin position="1"/>
        <end position="19"/>
    </location>
</feature>
<dbReference type="Gene3D" id="3.40.630.10">
    <property type="entry name" value="Zn peptidases"/>
    <property type="match status" value="1"/>
</dbReference>
<organism evidence="3 4">
    <name type="scientific">Reticulomyxa filosa</name>
    <dbReference type="NCBI Taxonomy" id="46433"/>
    <lineage>
        <taxon>Eukaryota</taxon>
        <taxon>Sar</taxon>
        <taxon>Rhizaria</taxon>
        <taxon>Retaria</taxon>
        <taxon>Foraminifera</taxon>
        <taxon>Monothalamids</taxon>
        <taxon>Reticulomyxidae</taxon>
        <taxon>Reticulomyxa</taxon>
    </lineage>
</organism>
<name>X6LF31_RETFI</name>
<dbReference type="GO" id="GO:0008270">
    <property type="term" value="F:zinc ion binding"/>
    <property type="evidence" value="ECO:0007669"/>
    <property type="project" value="InterPro"/>
</dbReference>
<keyword evidence="1" id="KW-0812">Transmembrane</keyword>
<dbReference type="GO" id="GO:0004177">
    <property type="term" value="F:aminopeptidase activity"/>
    <property type="evidence" value="ECO:0007669"/>
    <property type="project" value="InterPro"/>
</dbReference>
<keyword evidence="1" id="KW-1133">Transmembrane helix</keyword>
<comment type="caution">
    <text evidence="3">The sequence shown here is derived from an EMBL/GenBank/DDBJ whole genome shotgun (WGS) entry which is preliminary data.</text>
</comment>
<accession>X6LF31</accession>
<dbReference type="GO" id="GO:0006508">
    <property type="term" value="P:proteolysis"/>
    <property type="evidence" value="ECO:0007669"/>
    <property type="project" value="InterPro"/>
</dbReference>
<feature type="transmembrane region" description="Helical" evidence="1">
    <location>
        <begin position="34"/>
        <end position="56"/>
    </location>
</feature>
<evidence type="ECO:0000256" key="1">
    <source>
        <dbReference type="SAM" id="Phobius"/>
    </source>
</evidence>
<sequence length="273" mass="32402">VSTFFFIVLYITILKRTFNNLSCFYYKQVPNSWLIHYFNFFQNSFYQLFPFSLSIIRKEKQKKKKCFDNHYLVMLNSGHFIHRTHLAQVIQLIVDYTFHRAFHTHSIPTVTINTKKKKSKNILKRVTTYELLVKTSALANVYAFYFIKESVISIQNNKKAIILRSAFGFSCCVVLYKKLINTLCLFSWQESKLINDFLEFKFTKLDERDSSWDSLKPGHYYFTRNQSTIVAFSIPAKYQKGNGFTIMAGLCFLLLIHKFFFLGNHTNRNQYIF</sequence>
<feature type="non-terminal residue" evidence="3">
    <location>
        <position position="1"/>
    </location>
</feature>
<dbReference type="AlphaFoldDB" id="X6LF31"/>
<feature type="transmembrane region" description="Helical" evidence="1">
    <location>
        <begin position="244"/>
        <end position="263"/>
    </location>
</feature>
<protein>
    <submittedName>
        <fullName evidence="3">Uncharacterized protein</fullName>
    </submittedName>
</protein>
<keyword evidence="2" id="KW-0732">Signal</keyword>
<gene>
    <name evidence="3" type="ORF">RFI_37522</name>
</gene>
<evidence type="ECO:0000313" key="3">
    <source>
        <dbReference type="EMBL" id="ETN99945.1"/>
    </source>
</evidence>
<proteinExistence type="predicted"/>
<reference evidence="3 4" key="1">
    <citation type="journal article" date="2013" name="Curr. Biol.">
        <title>The Genome of the Foraminiferan Reticulomyxa filosa.</title>
        <authorList>
            <person name="Glockner G."/>
            <person name="Hulsmann N."/>
            <person name="Schleicher M."/>
            <person name="Noegel A.A."/>
            <person name="Eichinger L."/>
            <person name="Gallinger C."/>
            <person name="Pawlowski J."/>
            <person name="Sierra R."/>
            <person name="Euteneuer U."/>
            <person name="Pillet L."/>
            <person name="Moustafa A."/>
            <person name="Platzer M."/>
            <person name="Groth M."/>
            <person name="Szafranski K."/>
            <person name="Schliwa M."/>
        </authorList>
    </citation>
    <scope>NUCLEOTIDE SEQUENCE [LARGE SCALE GENOMIC DNA]</scope>
</reference>